<dbReference type="EMBL" id="CP016438">
    <property type="protein sequence ID" value="ANS70478.1"/>
    <property type="molecule type" value="Genomic_DNA"/>
</dbReference>
<dbReference type="PANTHER" id="PTHR46825">
    <property type="entry name" value="D-ALANYL-D-ALANINE-CARBOXYPEPTIDASE/ENDOPEPTIDASE AMPH"/>
    <property type="match status" value="1"/>
</dbReference>
<reference evidence="2 3" key="1">
    <citation type="submission" date="2016-07" db="EMBL/GenBank/DDBJ databases">
        <title>Enhancement of antibiotic productionsby engineered nitrateutilization in actinobacteria.</title>
        <authorList>
            <person name="Meng S.C."/>
        </authorList>
    </citation>
    <scope>NUCLEOTIDE SEQUENCE [LARGE SCALE GENOMIC DNA]</scope>
    <source>
        <strain evidence="2 3">NRRL 2936</strain>
    </source>
</reference>
<dbReference type="STRING" id="1915.SLINC_8254"/>
<dbReference type="InterPro" id="IPR050491">
    <property type="entry name" value="AmpC-like"/>
</dbReference>
<dbReference type="Pfam" id="PF00144">
    <property type="entry name" value="Beta-lactamase"/>
    <property type="match status" value="1"/>
</dbReference>
<sequence length="389" mass="41957">MTGAVALAAVTSLAGVPAEAASGRERGNDRTALQRDTDAIAALGVAGVQARTTGSAGRSVVASSGVSDIGTGRPVPPTAYFRIGSINKTFVATVVLHLVGEGRLGLDDTVERRLPGVLRGNGNRGDRITIRQLLQHTSGISDESYPGFDSAEEYYAHRYDIHTPEEIVALAMRHRPVFEPGRGWSYSNTGYAVLGLVIEKVTGRPWYEEVSTRIIRPLRLHHTVWPGTSATLPRPHLRGYQRFESGGPLVDVTELIDADASGGLISTTADLDRFVRALLGGRLLRPELLRQMQRTVPVDEETNQIMPGARYGLGLSSRPLSCGGTYWTHGGDQLGYRTRNGVADDGRRSVVVAMSTQFNQMDSALGQEKLAHTLVDNALCHERTAPLAD</sequence>
<name>A0A1B1MPH4_STRLN</name>
<dbReference type="Gene3D" id="3.40.710.10">
    <property type="entry name" value="DD-peptidase/beta-lactamase superfamily"/>
    <property type="match status" value="1"/>
</dbReference>
<dbReference type="AlphaFoldDB" id="A0A1B1MPH4"/>
<feature type="domain" description="Beta-lactamase-related" evidence="1">
    <location>
        <begin position="57"/>
        <end position="362"/>
    </location>
</feature>
<dbReference type="InterPro" id="IPR001466">
    <property type="entry name" value="Beta-lactam-related"/>
</dbReference>
<gene>
    <name evidence="2" type="ORF">SLINC_8254</name>
</gene>
<dbReference type="PANTHER" id="PTHR46825:SF7">
    <property type="entry name" value="D-ALANYL-D-ALANINE CARBOXYPEPTIDASE"/>
    <property type="match status" value="1"/>
</dbReference>
<evidence type="ECO:0000313" key="2">
    <source>
        <dbReference type="EMBL" id="ANS70478.1"/>
    </source>
</evidence>
<evidence type="ECO:0000313" key="3">
    <source>
        <dbReference type="Proteomes" id="UP000092598"/>
    </source>
</evidence>
<dbReference type="KEGG" id="sls:SLINC_8254"/>
<organism evidence="2 3">
    <name type="scientific">Streptomyces lincolnensis</name>
    <dbReference type="NCBI Taxonomy" id="1915"/>
    <lineage>
        <taxon>Bacteria</taxon>
        <taxon>Bacillati</taxon>
        <taxon>Actinomycetota</taxon>
        <taxon>Actinomycetes</taxon>
        <taxon>Kitasatosporales</taxon>
        <taxon>Streptomycetaceae</taxon>
        <taxon>Streptomyces</taxon>
    </lineage>
</organism>
<accession>A0A1B1MPH4</accession>
<protein>
    <submittedName>
        <fullName evidence="2">Penicillin-binding protein, beta-lactamase class C</fullName>
    </submittedName>
</protein>
<dbReference type="Proteomes" id="UP000092598">
    <property type="component" value="Chromosome"/>
</dbReference>
<dbReference type="InterPro" id="IPR012338">
    <property type="entry name" value="Beta-lactam/transpept-like"/>
</dbReference>
<dbReference type="PATRIC" id="fig|1915.4.peg.9092"/>
<proteinExistence type="predicted"/>
<keyword evidence="3" id="KW-1185">Reference proteome</keyword>
<evidence type="ECO:0000259" key="1">
    <source>
        <dbReference type="Pfam" id="PF00144"/>
    </source>
</evidence>
<dbReference type="SUPFAM" id="SSF56601">
    <property type="entry name" value="beta-lactamase/transpeptidase-like"/>
    <property type="match status" value="1"/>
</dbReference>